<dbReference type="EMBL" id="JXTC01000001">
    <property type="protein sequence ID" value="POO04105.1"/>
    <property type="molecule type" value="Genomic_DNA"/>
</dbReference>
<organism evidence="1 2">
    <name type="scientific">Trema orientale</name>
    <name type="common">Charcoal tree</name>
    <name type="synonym">Celtis orientalis</name>
    <dbReference type="NCBI Taxonomy" id="63057"/>
    <lineage>
        <taxon>Eukaryota</taxon>
        <taxon>Viridiplantae</taxon>
        <taxon>Streptophyta</taxon>
        <taxon>Embryophyta</taxon>
        <taxon>Tracheophyta</taxon>
        <taxon>Spermatophyta</taxon>
        <taxon>Magnoliopsida</taxon>
        <taxon>eudicotyledons</taxon>
        <taxon>Gunneridae</taxon>
        <taxon>Pentapetalae</taxon>
        <taxon>rosids</taxon>
        <taxon>fabids</taxon>
        <taxon>Rosales</taxon>
        <taxon>Cannabaceae</taxon>
        <taxon>Trema</taxon>
    </lineage>
</organism>
<dbReference type="OrthoDB" id="10410445at2759"/>
<protein>
    <submittedName>
        <fullName evidence="1">Uncharacterized protein</fullName>
    </submittedName>
</protein>
<evidence type="ECO:0000313" key="2">
    <source>
        <dbReference type="Proteomes" id="UP000237000"/>
    </source>
</evidence>
<dbReference type="AlphaFoldDB" id="A0A2P5G252"/>
<accession>A0A2P5G252</accession>
<keyword evidence="2" id="KW-1185">Reference proteome</keyword>
<sequence length="162" mass="19061">MSIPVYCTTNSQELARLPFFFFHFLFFFSNQFDYLRRSIIWKLPSGVKWGAMRNGLLTMGMSRRMSRASFGLLWFFFRHFNPLQRLQKHLFIEGRILGSGSRYFKVSCATWNADLIEYWPSIHTSIMVFNFLFEKRHGLVNQQGYAARYGVLCQVLVSLSAV</sequence>
<name>A0A2P5G252_TREOI</name>
<reference evidence="2" key="1">
    <citation type="submission" date="2016-06" db="EMBL/GenBank/DDBJ databases">
        <title>Parallel loss of symbiosis genes in relatives of nitrogen-fixing non-legume Parasponia.</title>
        <authorList>
            <person name="Van Velzen R."/>
            <person name="Holmer R."/>
            <person name="Bu F."/>
            <person name="Rutten L."/>
            <person name="Van Zeijl A."/>
            <person name="Liu W."/>
            <person name="Santuari L."/>
            <person name="Cao Q."/>
            <person name="Sharma T."/>
            <person name="Shen D."/>
            <person name="Roswanjaya Y."/>
            <person name="Wardhani T."/>
            <person name="Kalhor M.S."/>
            <person name="Jansen J."/>
            <person name="Van den Hoogen J."/>
            <person name="Gungor B."/>
            <person name="Hartog M."/>
            <person name="Hontelez J."/>
            <person name="Verver J."/>
            <person name="Yang W.-C."/>
            <person name="Schijlen E."/>
            <person name="Repin R."/>
            <person name="Schilthuizen M."/>
            <person name="Schranz E."/>
            <person name="Heidstra R."/>
            <person name="Miyata K."/>
            <person name="Fedorova E."/>
            <person name="Kohlen W."/>
            <person name="Bisseling T."/>
            <person name="Smit S."/>
            <person name="Geurts R."/>
        </authorList>
    </citation>
    <scope>NUCLEOTIDE SEQUENCE [LARGE SCALE GENOMIC DNA]</scope>
    <source>
        <strain evidence="2">cv. RG33-2</strain>
    </source>
</reference>
<proteinExistence type="predicted"/>
<evidence type="ECO:0000313" key="1">
    <source>
        <dbReference type="EMBL" id="POO04105.1"/>
    </source>
</evidence>
<comment type="caution">
    <text evidence="1">The sequence shown here is derived from an EMBL/GenBank/DDBJ whole genome shotgun (WGS) entry which is preliminary data.</text>
</comment>
<dbReference type="Proteomes" id="UP000237000">
    <property type="component" value="Unassembled WGS sequence"/>
</dbReference>
<gene>
    <name evidence="1" type="ORF">TorRG33x02_004090</name>
</gene>
<dbReference type="InParanoid" id="A0A2P5G252"/>